<comment type="similarity">
    <text evidence="1">Belongs to the RelA/SpoT family.</text>
</comment>
<dbReference type="SUPFAM" id="SSF109604">
    <property type="entry name" value="HD-domain/PDEase-like"/>
    <property type="match status" value="1"/>
</dbReference>
<dbReference type="InterPro" id="IPR043519">
    <property type="entry name" value="NT_sf"/>
</dbReference>
<dbReference type="SUPFAM" id="SSF81301">
    <property type="entry name" value="Nucleotidyltransferase"/>
    <property type="match status" value="1"/>
</dbReference>
<accession>A0AAW1RUI6</accession>
<organism evidence="4 5">
    <name type="scientific">Elliptochloris bilobata</name>
    <dbReference type="NCBI Taxonomy" id="381761"/>
    <lineage>
        <taxon>Eukaryota</taxon>
        <taxon>Viridiplantae</taxon>
        <taxon>Chlorophyta</taxon>
        <taxon>core chlorophytes</taxon>
        <taxon>Trebouxiophyceae</taxon>
        <taxon>Trebouxiophyceae incertae sedis</taxon>
        <taxon>Elliptochloris clade</taxon>
        <taxon>Elliptochloris</taxon>
    </lineage>
</organism>
<dbReference type="GO" id="GO:0015969">
    <property type="term" value="P:guanosine tetraphosphate metabolic process"/>
    <property type="evidence" value="ECO:0007669"/>
    <property type="project" value="InterPro"/>
</dbReference>
<dbReference type="Gene3D" id="3.30.460.10">
    <property type="entry name" value="Beta Polymerase, domain 2"/>
    <property type="match status" value="1"/>
</dbReference>
<dbReference type="EMBL" id="JALJOU010000024">
    <property type="protein sequence ID" value="KAK9836987.1"/>
    <property type="molecule type" value="Genomic_DNA"/>
</dbReference>
<keyword evidence="5" id="KW-1185">Reference proteome</keyword>
<dbReference type="GO" id="GO:0009507">
    <property type="term" value="C:chloroplast"/>
    <property type="evidence" value="ECO:0007669"/>
    <property type="project" value="TreeGrafter"/>
</dbReference>
<feature type="region of interest" description="Disordered" evidence="2">
    <location>
        <begin position="497"/>
        <end position="516"/>
    </location>
</feature>
<evidence type="ECO:0000313" key="5">
    <source>
        <dbReference type="Proteomes" id="UP001445335"/>
    </source>
</evidence>
<gene>
    <name evidence="4" type="ORF">WJX81_004431</name>
</gene>
<reference evidence="4 5" key="1">
    <citation type="journal article" date="2024" name="Nat. Commun.">
        <title>Phylogenomics reveals the evolutionary origins of lichenization in chlorophyte algae.</title>
        <authorList>
            <person name="Puginier C."/>
            <person name="Libourel C."/>
            <person name="Otte J."/>
            <person name="Skaloud P."/>
            <person name="Haon M."/>
            <person name="Grisel S."/>
            <person name="Petersen M."/>
            <person name="Berrin J.G."/>
            <person name="Delaux P.M."/>
            <person name="Dal Grande F."/>
            <person name="Keller J."/>
        </authorList>
    </citation>
    <scope>NUCLEOTIDE SEQUENCE [LARGE SCALE GENOMIC DNA]</scope>
    <source>
        <strain evidence="4 5">SAG 245.80</strain>
    </source>
</reference>
<dbReference type="Gene3D" id="1.10.3210.10">
    <property type="entry name" value="Hypothetical protein af1432"/>
    <property type="match status" value="1"/>
</dbReference>
<feature type="compositionally biased region" description="Basic and acidic residues" evidence="2">
    <location>
        <begin position="498"/>
        <end position="516"/>
    </location>
</feature>
<name>A0AAW1RUI6_9CHLO</name>
<dbReference type="SMART" id="SM00954">
    <property type="entry name" value="RelA_SpoT"/>
    <property type="match status" value="1"/>
</dbReference>
<evidence type="ECO:0000259" key="3">
    <source>
        <dbReference type="SMART" id="SM00954"/>
    </source>
</evidence>
<dbReference type="AlphaFoldDB" id="A0AAW1RUI6"/>
<evidence type="ECO:0000256" key="2">
    <source>
        <dbReference type="SAM" id="MobiDB-lite"/>
    </source>
</evidence>
<dbReference type="PANTHER" id="PTHR21262">
    <property type="entry name" value="GUANOSINE-3',5'-BIS DIPHOSPHATE 3'-PYROPHOSPHOHYDROLASE"/>
    <property type="match status" value="1"/>
</dbReference>
<dbReference type="Pfam" id="PF13328">
    <property type="entry name" value="HD_4"/>
    <property type="match status" value="1"/>
</dbReference>
<dbReference type="Proteomes" id="UP001445335">
    <property type="component" value="Unassembled WGS sequence"/>
</dbReference>
<sequence>MAVNPGVLLRELQADYPVFRQADVKQAFDVACAAFQGRSLRTGESVLAHCCAVARTLADLGVDAPGVAAGLLYDVLESTMMTEAQLRKLIPGSIVDIVAKVSKMSGVCQMHRDTLEARGGRLEAQLAQRLPVMLLAMADARAVLVKLADRLQHMRGLAGGSAAAAAVAAGEALDVFAPLANRLGALHPAEHAELKARLQEGQARRRIERALDALSAALSARGLAADLSGRPKNLWGVFGKMAAKGYGLESVYDVRALRVIVSSKADCYEALRQVHTLWRPVEGRLKDYIRSPKANGYQSLHTVVLGADGAPMEVQIRTHKMHLIAEYGVAAHWRYKEAVPADVLQEQTVAYARWLVTWGMELEDKKVRPSGSPPREGLLADLAHQLCAFPSHAFDCKFATFYSAKLAPQPPPAAGAEVYVVVVDRSGEGAAGNAPLRIERCPAGCTRGQLAERLAARSPAPAHLRVLVNHEDASGAGELLAHGDQVELFESAWPASPRAERKMMDAQRARENRVPA</sequence>
<feature type="domain" description="RelA/SpoT" evidence="3">
    <location>
        <begin position="229"/>
        <end position="339"/>
    </location>
</feature>
<evidence type="ECO:0000256" key="1">
    <source>
        <dbReference type="ARBA" id="ARBA00007476"/>
    </source>
</evidence>
<comment type="caution">
    <text evidence="4">The sequence shown here is derived from an EMBL/GenBank/DDBJ whole genome shotgun (WGS) entry which is preliminary data.</text>
</comment>
<dbReference type="CDD" id="cd05399">
    <property type="entry name" value="NT_Rel-Spo_like"/>
    <property type="match status" value="1"/>
</dbReference>
<proteinExistence type="inferred from homology"/>
<evidence type="ECO:0000313" key="4">
    <source>
        <dbReference type="EMBL" id="KAK9836987.1"/>
    </source>
</evidence>
<dbReference type="InterPro" id="IPR007685">
    <property type="entry name" value="RelA_SpoT"/>
</dbReference>
<protein>
    <recommendedName>
        <fullName evidence="3">RelA/SpoT domain-containing protein</fullName>
    </recommendedName>
</protein>
<dbReference type="PANTHER" id="PTHR21262:SF31">
    <property type="entry name" value="GTP PYROPHOSPHOKINASE"/>
    <property type="match status" value="1"/>
</dbReference>
<dbReference type="Pfam" id="PF04607">
    <property type="entry name" value="RelA_SpoT"/>
    <property type="match status" value="1"/>
</dbReference>
<dbReference type="FunFam" id="3.30.460.10:FF:000001">
    <property type="entry name" value="GTP pyrophosphokinase RelA"/>
    <property type="match status" value="1"/>
</dbReference>